<keyword evidence="4" id="KW-1185">Reference proteome</keyword>
<sequence>MANTDSNTTRRTFSHLSETERGEFSAYLTMGLSLRAIAKKMDRHVSTLSREKKRGTVQQMDTNRISYKKYYPDAGARVYEAHRQNSGCPSVRPKASAFLAFAEKKILKDKWSPDVLVGYARKCPEWQSTYIPCAKTLYNWIDAGQLTVINMDLPLKLRRSTKKKRSRENKRVYGTSIDERCPSVDTRETFGHWEIDTVIGKKSNDEALLTLVERQTRKELMVRLEEKNAPSVEKGLNAILAPYQKNLTSVFKTITADNGSEFSELDTLGQKEGISIYFSHPFASYERGSNERHNGLIRRFIKKGEAIHSYTDEKLQDVEKWMNSLPRKILGYETPDDVFARALSGAG</sequence>
<dbReference type="NCBIfam" id="NF033563">
    <property type="entry name" value="transpos_IS30"/>
    <property type="match status" value="1"/>
</dbReference>
<dbReference type="PANTHER" id="PTHR10948:SF23">
    <property type="entry name" value="TRANSPOSASE INSI FOR INSERTION SEQUENCE ELEMENT IS30A-RELATED"/>
    <property type="match status" value="1"/>
</dbReference>
<dbReference type="GO" id="GO:0015074">
    <property type="term" value="P:DNA integration"/>
    <property type="evidence" value="ECO:0007669"/>
    <property type="project" value="InterPro"/>
</dbReference>
<protein>
    <submittedName>
        <fullName evidence="3">IS30 family transposase</fullName>
    </submittedName>
</protein>
<evidence type="ECO:0000313" key="4">
    <source>
        <dbReference type="Proteomes" id="UP000595823"/>
    </source>
</evidence>
<dbReference type="InterPro" id="IPR036397">
    <property type="entry name" value="RNaseH_sf"/>
</dbReference>
<dbReference type="Gene3D" id="3.30.420.10">
    <property type="entry name" value="Ribonuclease H-like superfamily/Ribonuclease H"/>
    <property type="match status" value="1"/>
</dbReference>
<dbReference type="Pfam" id="PF13936">
    <property type="entry name" value="HTH_38"/>
    <property type="match status" value="1"/>
</dbReference>
<evidence type="ECO:0000256" key="1">
    <source>
        <dbReference type="ARBA" id="ARBA00023172"/>
    </source>
</evidence>
<dbReference type="InterPro" id="IPR001584">
    <property type="entry name" value="Integrase_cat-core"/>
</dbReference>
<dbReference type="InterPro" id="IPR012337">
    <property type="entry name" value="RNaseH-like_sf"/>
</dbReference>
<keyword evidence="1" id="KW-0233">DNA recombination</keyword>
<dbReference type="GO" id="GO:0006310">
    <property type="term" value="P:DNA recombination"/>
    <property type="evidence" value="ECO:0007669"/>
    <property type="project" value="UniProtKB-KW"/>
</dbReference>
<dbReference type="GO" id="GO:0032196">
    <property type="term" value="P:transposition"/>
    <property type="evidence" value="ECO:0007669"/>
    <property type="project" value="TreeGrafter"/>
</dbReference>
<name>A0A7T6Z0M8_9BACI</name>
<proteinExistence type="predicted"/>
<reference evidence="3 4" key="1">
    <citation type="submission" date="2020-06" db="EMBL/GenBank/DDBJ databases">
        <title>Genomic analysis of Salicibibacter sp. NKC5-3.</title>
        <authorList>
            <person name="Oh Y.J."/>
        </authorList>
    </citation>
    <scope>NUCLEOTIDE SEQUENCE [LARGE SCALE GENOMIC DNA]</scope>
    <source>
        <strain evidence="3 4">NKC5-3</strain>
    </source>
</reference>
<organism evidence="3 4">
    <name type="scientific">Salicibibacter cibarius</name>
    <dbReference type="NCBI Taxonomy" id="2743000"/>
    <lineage>
        <taxon>Bacteria</taxon>
        <taxon>Bacillati</taxon>
        <taxon>Bacillota</taxon>
        <taxon>Bacilli</taxon>
        <taxon>Bacillales</taxon>
        <taxon>Bacillaceae</taxon>
        <taxon>Salicibibacter</taxon>
    </lineage>
</organism>
<dbReference type="SUPFAM" id="SSF53098">
    <property type="entry name" value="Ribonuclease H-like"/>
    <property type="match status" value="1"/>
</dbReference>
<accession>A0A7T6Z0M8</accession>
<dbReference type="InterPro" id="IPR051917">
    <property type="entry name" value="Transposase-Integrase"/>
</dbReference>
<dbReference type="GO" id="GO:0005829">
    <property type="term" value="C:cytosol"/>
    <property type="evidence" value="ECO:0007669"/>
    <property type="project" value="TreeGrafter"/>
</dbReference>
<dbReference type="KEGG" id="scia:HUG15_02175"/>
<dbReference type="PANTHER" id="PTHR10948">
    <property type="entry name" value="TRANSPOSASE"/>
    <property type="match status" value="1"/>
</dbReference>
<dbReference type="AlphaFoldDB" id="A0A7T6Z0M8"/>
<gene>
    <name evidence="3" type="ORF">HUG15_02175</name>
</gene>
<dbReference type="GO" id="GO:0003676">
    <property type="term" value="F:nucleic acid binding"/>
    <property type="evidence" value="ECO:0007669"/>
    <property type="project" value="InterPro"/>
</dbReference>
<evidence type="ECO:0000313" key="3">
    <source>
        <dbReference type="EMBL" id="QQK74526.1"/>
    </source>
</evidence>
<dbReference type="EMBL" id="CP054705">
    <property type="protein sequence ID" value="QQK74526.1"/>
    <property type="molecule type" value="Genomic_DNA"/>
</dbReference>
<feature type="domain" description="Integrase catalytic" evidence="2">
    <location>
        <begin position="178"/>
        <end position="343"/>
    </location>
</feature>
<dbReference type="InterPro" id="IPR053392">
    <property type="entry name" value="Transposase_IS30-like"/>
</dbReference>
<evidence type="ECO:0000259" key="2">
    <source>
        <dbReference type="PROSITE" id="PS50994"/>
    </source>
</evidence>
<dbReference type="PROSITE" id="PS50994">
    <property type="entry name" value="INTEGRASE"/>
    <property type="match status" value="1"/>
</dbReference>
<dbReference type="Proteomes" id="UP000595823">
    <property type="component" value="Chromosome"/>
</dbReference>
<dbReference type="InterPro" id="IPR025246">
    <property type="entry name" value="IS30-like_HTH"/>
</dbReference>
<dbReference type="RefSeq" id="WP_200126720.1">
    <property type="nucleotide sequence ID" value="NZ_CP054705.1"/>
</dbReference>
<dbReference type="GO" id="GO:0004803">
    <property type="term" value="F:transposase activity"/>
    <property type="evidence" value="ECO:0007669"/>
    <property type="project" value="TreeGrafter"/>
</dbReference>